<dbReference type="InParanoid" id="A0A0C3HBA7"/>
<dbReference type="PANTHER" id="PTHR12801">
    <property type="entry name" value="RNA EXONUCLEASE REXO1 / RECO3 FAMILY MEMBER-RELATED"/>
    <property type="match status" value="1"/>
</dbReference>
<evidence type="ECO:0000256" key="5">
    <source>
        <dbReference type="SAM" id="Coils"/>
    </source>
</evidence>
<dbReference type="GO" id="GO:0004527">
    <property type="term" value="F:exonuclease activity"/>
    <property type="evidence" value="ECO:0007669"/>
    <property type="project" value="UniProtKB-KW"/>
</dbReference>
<dbReference type="CDD" id="cd06145">
    <property type="entry name" value="REX1_like"/>
    <property type="match status" value="1"/>
</dbReference>
<feature type="region of interest" description="Disordered" evidence="6">
    <location>
        <begin position="160"/>
        <end position="186"/>
    </location>
</feature>
<dbReference type="GO" id="GO:0005634">
    <property type="term" value="C:nucleus"/>
    <property type="evidence" value="ECO:0007669"/>
    <property type="project" value="TreeGrafter"/>
</dbReference>
<protein>
    <recommendedName>
        <fullName evidence="7">Exonuclease domain-containing protein</fullName>
    </recommendedName>
</protein>
<feature type="region of interest" description="Disordered" evidence="6">
    <location>
        <begin position="85"/>
        <end position="130"/>
    </location>
</feature>
<evidence type="ECO:0000313" key="9">
    <source>
        <dbReference type="Proteomes" id="UP000054321"/>
    </source>
</evidence>
<dbReference type="EMBL" id="KN832871">
    <property type="protein sequence ID" value="KIN05526.1"/>
    <property type="molecule type" value="Genomic_DNA"/>
</dbReference>
<gene>
    <name evidence="8" type="ORF">OIDMADRAFT_49053</name>
</gene>
<reference evidence="8 9" key="1">
    <citation type="submission" date="2014-04" db="EMBL/GenBank/DDBJ databases">
        <authorList>
            <consortium name="DOE Joint Genome Institute"/>
            <person name="Kuo A."/>
            <person name="Martino E."/>
            <person name="Perotto S."/>
            <person name="Kohler A."/>
            <person name="Nagy L.G."/>
            <person name="Floudas D."/>
            <person name="Copeland A."/>
            <person name="Barry K.W."/>
            <person name="Cichocki N."/>
            <person name="Veneault-Fourrey C."/>
            <person name="LaButti K."/>
            <person name="Lindquist E.A."/>
            <person name="Lipzen A."/>
            <person name="Lundell T."/>
            <person name="Morin E."/>
            <person name="Murat C."/>
            <person name="Sun H."/>
            <person name="Tunlid A."/>
            <person name="Henrissat B."/>
            <person name="Grigoriev I.V."/>
            <person name="Hibbett D.S."/>
            <person name="Martin F."/>
            <person name="Nordberg H.P."/>
            <person name="Cantor M.N."/>
            <person name="Hua S.X."/>
        </authorList>
    </citation>
    <scope>NUCLEOTIDE SEQUENCE [LARGE SCALE GENOMIC DNA]</scope>
    <source>
        <strain evidence="8 9">Zn</strain>
    </source>
</reference>
<feature type="compositionally biased region" description="Acidic residues" evidence="6">
    <location>
        <begin position="694"/>
        <end position="703"/>
    </location>
</feature>
<evidence type="ECO:0000259" key="7">
    <source>
        <dbReference type="SMART" id="SM00479"/>
    </source>
</evidence>
<dbReference type="InterPro" id="IPR013520">
    <property type="entry name" value="Ribonucl_H"/>
</dbReference>
<dbReference type="HOGENOM" id="CLU_022453_4_0_1"/>
<dbReference type="InterPro" id="IPR012337">
    <property type="entry name" value="RNaseH-like_sf"/>
</dbReference>
<feature type="compositionally biased region" description="Basic and acidic residues" evidence="6">
    <location>
        <begin position="269"/>
        <end position="284"/>
    </location>
</feature>
<evidence type="ECO:0000256" key="4">
    <source>
        <dbReference type="ARBA" id="ARBA00022839"/>
    </source>
</evidence>
<dbReference type="SUPFAM" id="SSF53098">
    <property type="entry name" value="Ribonuclease H-like"/>
    <property type="match status" value="1"/>
</dbReference>
<keyword evidence="5" id="KW-0175">Coiled coil</keyword>
<keyword evidence="4" id="KW-0269">Exonuclease</keyword>
<dbReference type="InterPro" id="IPR034922">
    <property type="entry name" value="REX1-like_exo"/>
</dbReference>
<organism evidence="8 9">
    <name type="scientific">Oidiodendron maius (strain Zn)</name>
    <dbReference type="NCBI Taxonomy" id="913774"/>
    <lineage>
        <taxon>Eukaryota</taxon>
        <taxon>Fungi</taxon>
        <taxon>Dikarya</taxon>
        <taxon>Ascomycota</taxon>
        <taxon>Pezizomycotina</taxon>
        <taxon>Leotiomycetes</taxon>
        <taxon>Leotiomycetes incertae sedis</taxon>
        <taxon>Myxotrichaceae</taxon>
        <taxon>Oidiodendron</taxon>
    </lineage>
</organism>
<sequence length="703" mass="78443">MFTTRGLFSQVPCPYQENCLLPRCIFAHPKAEASTASAIESVQAKDHVSTSQDDPRKRRKLGCESPASDYVVSSNIDSKTETFLRRAKSHEDSPSQAPSVPQGRAERKIFPPARDISPPPLRKKSQSQNPIVSKEAITHNDANITPSKARFTIATASSVTNTSAKTPVKAPAKQESLNPRALKSQAPASHDIRYKLLRALHDQLMRLNTELSKDANDEEEKLVLSEQELIKKALDIEEGATLTPAIYSNVVKNKILVYKRMSVPQWKEERGKELARARDAEARNLSDTPSTKPTEPPKPIDTGLSPEEEVKFLTRLYTPVTGLSQHGYVSSLPSERDVEQARQGVEAAKGWEICDRCKTRFQVFPGRREEDGSLTSGGPCTYHFGKPFWSERSTLDPQAKREKKYRCCGQAMGDSPGCTKNDNHVFKISEVKRMAAVLNFQETPDNPDKYSAWPVCIDGEMGYTVYGLELIRLTATSWPSGEELFDVLVRPLGQILDLNSRYSGVRPIDMAEALPWNALPHDESTSKEPSGTKRKLRIVESPAAARTLLFSYISPRTPIIGHGLENDLNATRIIHPTIVDTALLFPHKAGLPYRNGLKMLMHTHLNRHIQVVVDGKMDGHDSKEDANAAGDLVRFAVGNEWRKMQRDGWVLRHGEFVPPQKAPRIMQKESLHESPAENSEQDSLSGKKRLREEAEVEDGEIAD</sequence>
<dbReference type="AlphaFoldDB" id="A0A0C3HBA7"/>
<dbReference type="InterPro" id="IPR047021">
    <property type="entry name" value="REXO1/3/4-like"/>
</dbReference>
<feature type="compositionally biased region" description="Basic and acidic residues" evidence="6">
    <location>
        <begin position="666"/>
        <end position="675"/>
    </location>
</feature>
<feature type="region of interest" description="Disordered" evidence="6">
    <location>
        <begin position="269"/>
        <end position="304"/>
    </location>
</feature>
<feature type="compositionally biased region" description="Basic and acidic residues" evidence="6">
    <location>
        <begin position="43"/>
        <end position="56"/>
    </location>
</feature>
<name>A0A0C3HBA7_OIDMZ</name>
<feature type="region of interest" description="Disordered" evidence="6">
    <location>
        <begin position="37"/>
        <end position="65"/>
    </location>
</feature>
<evidence type="ECO:0000256" key="3">
    <source>
        <dbReference type="ARBA" id="ARBA00022801"/>
    </source>
</evidence>
<dbReference type="STRING" id="913774.A0A0C3HBA7"/>
<proteinExistence type="inferred from homology"/>
<dbReference type="InterPro" id="IPR036397">
    <property type="entry name" value="RNaseH_sf"/>
</dbReference>
<comment type="similarity">
    <text evidence="1">Belongs to the REXO1/REXO3 family.</text>
</comment>
<evidence type="ECO:0000256" key="1">
    <source>
        <dbReference type="ARBA" id="ARBA00006357"/>
    </source>
</evidence>
<evidence type="ECO:0000256" key="6">
    <source>
        <dbReference type="SAM" id="MobiDB-lite"/>
    </source>
</evidence>
<dbReference type="Proteomes" id="UP000054321">
    <property type="component" value="Unassembled WGS sequence"/>
</dbReference>
<evidence type="ECO:0000256" key="2">
    <source>
        <dbReference type="ARBA" id="ARBA00022722"/>
    </source>
</evidence>
<feature type="coiled-coil region" evidence="5">
    <location>
        <begin position="201"/>
        <end position="228"/>
    </location>
</feature>
<dbReference type="GO" id="GO:0003676">
    <property type="term" value="F:nucleic acid binding"/>
    <property type="evidence" value="ECO:0007669"/>
    <property type="project" value="InterPro"/>
</dbReference>
<dbReference type="OrthoDB" id="3996471at2759"/>
<dbReference type="Gene3D" id="3.30.420.10">
    <property type="entry name" value="Ribonuclease H-like superfamily/Ribonuclease H"/>
    <property type="match status" value="1"/>
</dbReference>
<accession>A0A0C3HBA7</accession>
<feature type="domain" description="Exonuclease" evidence="7">
    <location>
        <begin position="453"/>
        <end position="642"/>
    </location>
</feature>
<feature type="region of interest" description="Disordered" evidence="6">
    <location>
        <begin position="660"/>
        <end position="703"/>
    </location>
</feature>
<keyword evidence="3" id="KW-0378">Hydrolase</keyword>
<dbReference type="SMART" id="SM00479">
    <property type="entry name" value="EXOIII"/>
    <property type="match status" value="1"/>
</dbReference>
<evidence type="ECO:0000313" key="8">
    <source>
        <dbReference type="EMBL" id="KIN05526.1"/>
    </source>
</evidence>
<dbReference type="PANTHER" id="PTHR12801:SF112">
    <property type="entry name" value="RNA EXONUCLEASE 3"/>
    <property type="match status" value="1"/>
</dbReference>
<keyword evidence="2" id="KW-0540">Nuclease</keyword>
<keyword evidence="9" id="KW-1185">Reference proteome</keyword>
<reference evidence="9" key="2">
    <citation type="submission" date="2015-01" db="EMBL/GenBank/DDBJ databases">
        <title>Evolutionary Origins and Diversification of the Mycorrhizal Mutualists.</title>
        <authorList>
            <consortium name="DOE Joint Genome Institute"/>
            <consortium name="Mycorrhizal Genomics Consortium"/>
            <person name="Kohler A."/>
            <person name="Kuo A."/>
            <person name="Nagy L.G."/>
            <person name="Floudas D."/>
            <person name="Copeland A."/>
            <person name="Barry K.W."/>
            <person name="Cichocki N."/>
            <person name="Veneault-Fourrey C."/>
            <person name="LaButti K."/>
            <person name="Lindquist E.A."/>
            <person name="Lipzen A."/>
            <person name="Lundell T."/>
            <person name="Morin E."/>
            <person name="Murat C."/>
            <person name="Riley R."/>
            <person name="Ohm R."/>
            <person name="Sun H."/>
            <person name="Tunlid A."/>
            <person name="Henrissat B."/>
            <person name="Grigoriev I.V."/>
            <person name="Hibbett D.S."/>
            <person name="Martin F."/>
        </authorList>
    </citation>
    <scope>NUCLEOTIDE SEQUENCE [LARGE SCALE GENOMIC DNA]</scope>
    <source>
        <strain evidence="9">Zn</strain>
    </source>
</reference>